<proteinExistence type="predicted"/>
<dbReference type="Proteomes" id="UP000241769">
    <property type="component" value="Unassembled WGS sequence"/>
</dbReference>
<evidence type="ECO:0000313" key="2">
    <source>
        <dbReference type="Proteomes" id="UP000241769"/>
    </source>
</evidence>
<dbReference type="AlphaFoldDB" id="A0A2P6NMY4"/>
<dbReference type="EMBL" id="MDYQ01000047">
    <property type="protein sequence ID" value="PRP85292.1"/>
    <property type="molecule type" value="Genomic_DNA"/>
</dbReference>
<name>A0A2P6NMY4_9EUKA</name>
<accession>A0A2P6NMY4</accession>
<sequence length="324" mass="37637">MKRACEPCRRSHLRCEGGRSEGCVDSQSKRRRIDRAPTVHISPHAIDPSIQTVTDAPTSSSNDFNIVVDYLEHLDDAPPMFDQNNDDADPSISQSEPLMSPLTLEQLLNLPEFEGQDLHKLDWSTKPIGHAELEHHPEHLNAVLDVWEKRGYSTREEAQKIMWAIGEIAKRKKMRISNLTEEHMEEWQFNVDVEDKMIKRMVEKNPIASMLSNDYHETLCINEAFTDLTSYTLEDTREFNLPASMSLFYYKPESIRDMITANLSKKKMQTFYTAIKVKQPPKEYPVRYIDGEMWVDGVAQVSRWFDLFDTPRLVSMHFMPFPKK</sequence>
<evidence type="ECO:0000313" key="1">
    <source>
        <dbReference type="EMBL" id="PRP85292.1"/>
    </source>
</evidence>
<gene>
    <name evidence="1" type="ORF">PROFUN_06894</name>
</gene>
<organism evidence="1 2">
    <name type="scientific">Planoprotostelium fungivorum</name>
    <dbReference type="NCBI Taxonomy" id="1890364"/>
    <lineage>
        <taxon>Eukaryota</taxon>
        <taxon>Amoebozoa</taxon>
        <taxon>Evosea</taxon>
        <taxon>Variosea</taxon>
        <taxon>Cavosteliida</taxon>
        <taxon>Cavosteliaceae</taxon>
        <taxon>Planoprotostelium</taxon>
    </lineage>
</organism>
<reference evidence="1 2" key="1">
    <citation type="journal article" date="2018" name="Genome Biol. Evol.">
        <title>Multiple Roots of Fruiting Body Formation in Amoebozoa.</title>
        <authorList>
            <person name="Hillmann F."/>
            <person name="Forbes G."/>
            <person name="Novohradska S."/>
            <person name="Ferling I."/>
            <person name="Riege K."/>
            <person name="Groth M."/>
            <person name="Westermann M."/>
            <person name="Marz M."/>
            <person name="Spaller T."/>
            <person name="Winckler T."/>
            <person name="Schaap P."/>
            <person name="Glockner G."/>
        </authorList>
    </citation>
    <scope>NUCLEOTIDE SEQUENCE [LARGE SCALE GENOMIC DNA]</scope>
    <source>
        <strain evidence="1 2">Jena</strain>
    </source>
</reference>
<protein>
    <submittedName>
        <fullName evidence="1">Uncharacterized protein</fullName>
    </submittedName>
</protein>
<dbReference type="InParanoid" id="A0A2P6NMY4"/>
<comment type="caution">
    <text evidence="1">The sequence shown here is derived from an EMBL/GenBank/DDBJ whole genome shotgun (WGS) entry which is preliminary data.</text>
</comment>
<keyword evidence="2" id="KW-1185">Reference proteome</keyword>